<dbReference type="EMBL" id="JACHHY010000015">
    <property type="protein sequence ID" value="MBB5019267.1"/>
    <property type="molecule type" value="Genomic_DNA"/>
</dbReference>
<dbReference type="AlphaFoldDB" id="A0A840MQB8"/>
<name>A0A840MQB8_9PROT</name>
<reference evidence="1 2" key="1">
    <citation type="submission" date="2020-08" db="EMBL/GenBank/DDBJ databases">
        <title>Genomic Encyclopedia of Type Strains, Phase IV (KMG-IV): sequencing the most valuable type-strain genomes for metagenomic binning, comparative biology and taxonomic classification.</title>
        <authorList>
            <person name="Goeker M."/>
        </authorList>
    </citation>
    <scope>NUCLEOTIDE SEQUENCE [LARGE SCALE GENOMIC DNA]</scope>
    <source>
        <strain evidence="1 2">DSM 27165</strain>
    </source>
</reference>
<dbReference type="GO" id="GO:0004527">
    <property type="term" value="F:exonuclease activity"/>
    <property type="evidence" value="ECO:0007669"/>
    <property type="project" value="UniProtKB-KW"/>
</dbReference>
<evidence type="ECO:0000313" key="2">
    <source>
        <dbReference type="Proteomes" id="UP000575898"/>
    </source>
</evidence>
<comment type="caution">
    <text evidence="1">The sequence shown here is derived from an EMBL/GenBank/DDBJ whole genome shotgun (WGS) entry which is preliminary data.</text>
</comment>
<protein>
    <submittedName>
        <fullName evidence="1">Exonuclease V gamma subunit</fullName>
    </submittedName>
</protein>
<dbReference type="Proteomes" id="UP000575898">
    <property type="component" value="Unassembled WGS sequence"/>
</dbReference>
<keyword evidence="1" id="KW-0378">Hydrolase</keyword>
<organism evidence="1 2">
    <name type="scientific">Chitinivorax tropicus</name>
    <dbReference type="NCBI Taxonomy" id="714531"/>
    <lineage>
        <taxon>Bacteria</taxon>
        <taxon>Pseudomonadati</taxon>
        <taxon>Pseudomonadota</taxon>
        <taxon>Betaproteobacteria</taxon>
        <taxon>Chitinivorax</taxon>
    </lineage>
</organism>
<evidence type="ECO:0000313" key="1">
    <source>
        <dbReference type="EMBL" id="MBB5019267.1"/>
    </source>
</evidence>
<sequence length="103" mass="11657">MTHTTSAVKPLTEAQQALIFEVMQEHETMMVEQVERAIEQCLEGVYRELDSHQLVDKLSQLPPHDYFAAVALQHLFYILSAGKREAASAIIKNLQDMARTNMG</sequence>
<gene>
    <name evidence="1" type="ORF">HNQ59_002565</name>
</gene>
<keyword evidence="1" id="KW-0540">Nuclease</keyword>
<proteinExistence type="predicted"/>
<keyword evidence="2" id="KW-1185">Reference proteome</keyword>
<accession>A0A840MQB8</accession>
<dbReference type="RefSeq" id="WP_184039815.1">
    <property type="nucleotide sequence ID" value="NZ_JACHHY010000015.1"/>
</dbReference>
<keyword evidence="1" id="KW-0269">Exonuclease</keyword>